<feature type="compositionally biased region" description="Pro residues" evidence="1">
    <location>
        <begin position="39"/>
        <end position="59"/>
    </location>
</feature>
<gene>
    <name evidence="2" type="ORF">TRIUR3_06955</name>
</gene>
<organism evidence="2">
    <name type="scientific">Triticum urartu</name>
    <name type="common">Red wild einkorn</name>
    <name type="synonym">Crithodium urartu</name>
    <dbReference type="NCBI Taxonomy" id="4572"/>
    <lineage>
        <taxon>Eukaryota</taxon>
        <taxon>Viridiplantae</taxon>
        <taxon>Streptophyta</taxon>
        <taxon>Embryophyta</taxon>
        <taxon>Tracheophyta</taxon>
        <taxon>Spermatophyta</taxon>
        <taxon>Magnoliopsida</taxon>
        <taxon>Liliopsida</taxon>
        <taxon>Poales</taxon>
        <taxon>Poaceae</taxon>
        <taxon>BOP clade</taxon>
        <taxon>Pooideae</taxon>
        <taxon>Triticodae</taxon>
        <taxon>Triticeae</taxon>
        <taxon>Triticinae</taxon>
        <taxon>Triticum</taxon>
    </lineage>
</organism>
<protein>
    <submittedName>
        <fullName evidence="2">Uncharacterized protein</fullName>
    </submittedName>
</protein>
<evidence type="ECO:0000313" key="2">
    <source>
        <dbReference type="EMBL" id="EMS56693.1"/>
    </source>
</evidence>
<evidence type="ECO:0000256" key="1">
    <source>
        <dbReference type="SAM" id="MobiDB-lite"/>
    </source>
</evidence>
<accession>M7Z0Q5</accession>
<proteinExistence type="predicted"/>
<reference evidence="2" key="1">
    <citation type="journal article" date="2013" name="Nature">
        <title>Draft genome of the wheat A-genome progenitor Triticum urartu.</title>
        <authorList>
            <person name="Ling H.Q."/>
            <person name="Zhao S."/>
            <person name="Liu D."/>
            <person name="Wang J."/>
            <person name="Sun H."/>
            <person name="Zhang C."/>
            <person name="Fan H."/>
            <person name="Li D."/>
            <person name="Dong L."/>
            <person name="Tao Y."/>
            <person name="Gao C."/>
            <person name="Wu H."/>
            <person name="Li Y."/>
            <person name="Cui Y."/>
            <person name="Guo X."/>
            <person name="Zheng S."/>
            <person name="Wang B."/>
            <person name="Yu K."/>
            <person name="Liang Q."/>
            <person name="Yang W."/>
            <person name="Lou X."/>
            <person name="Chen J."/>
            <person name="Feng M."/>
            <person name="Jian J."/>
            <person name="Zhang X."/>
            <person name="Luo G."/>
            <person name="Jiang Y."/>
            <person name="Liu J."/>
            <person name="Wang Z."/>
            <person name="Sha Y."/>
            <person name="Zhang B."/>
            <person name="Wu H."/>
            <person name="Tang D."/>
            <person name="Shen Q."/>
            <person name="Xue P."/>
            <person name="Zou S."/>
            <person name="Wang X."/>
            <person name="Liu X."/>
            <person name="Wang F."/>
            <person name="Yang Y."/>
            <person name="An X."/>
            <person name="Dong Z."/>
            <person name="Zhang K."/>
            <person name="Zhang X."/>
            <person name="Luo M.C."/>
            <person name="Dvorak J."/>
            <person name="Tong Y."/>
            <person name="Wang J."/>
            <person name="Yang H."/>
            <person name="Li Z."/>
            <person name="Wang D."/>
            <person name="Zhang A."/>
            <person name="Wang J."/>
        </authorList>
    </citation>
    <scope>NUCLEOTIDE SEQUENCE</scope>
</reference>
<sequence>MPTAEPQVAGHRARPTPLPPPAAGTGRAGPRESARPPRRAPSPNPTPTPRRVPVPPPCNPLETASPRLIPGLGLVSTNLETYKINEEQTASCWCENTIGTVQQAKLHYRVLHRDMHFAKV</sequence>
<dbReference type="EMBL" id="KD155180">
    <property type="protein sequence ID" value="EMS56693.1"/>
    <property type="molecule type" value="Genomic_DNA"/>
</dbReference>
<feature type="region of interest" description="Disordered" evidence="1">
    <location>
        <begin position="1"/>
        <end position="66"/>
    </location>
</feature>
<name>M7Z0Q5_TRIUA</name>
<dbReference type="AlphaFoldDB" id="M7Z0Q5"/>